<dbReference type="CDD" id="cd00771">
    <property type="entry name" value="ThrRS_core"/>
    <property type="match status" value="1"/>
</dbReference>
<evidence type="ECO:0000313" key="15">
    <source>
        <dbReference type="EMBL" id="OZJ06630.1"/>
    </source>
</evidence>
<dbReference type="FunFam" id="3.30.930.10:FF:000019">
    <property type="entry name" value="Threonine--tRNA ligase"/>
    <property type="match status" value="1"/>
</dbReference>
<dbReference type="SUPFAM" id="SSF55681">
    <property type="entry name" value="Class II aaRS and biotin synthetases"/>
    <property type="match status" value="1"/>
</dbReference>
<feature type="domain" description="TGS" evidence="14">
    <location>
        <begin position="72"/>
        <end position="134"/>
    </location>
</feature>
<dbReference type="PANTHER" id="PTHR11451:SF46">
    <property type="entry name" value="THREONINE--TRNA LIGASE"/>
    <property type="match status" value="1"/>
</dbReference>
<dbReference type="InterPro" id="IPR004095">
    <property type="entry name" value="TGS"/>
</dbReference>
<proteinExistence type="inferred from homology"/>
<comment type="similarity">
    <text evidence="2">Belongs to the class-II aminoacyl-tRNA synthetase family.</text>
</comment>
<dbReference type="Gene3D" id="3.10.20.30">
    <property type="match status" value="1"/>
</dbReference>
<dbReference type="InterPro" id="IPR012676">
    <property type="entry name" value="TGS-like"/>
</dbReference>
<dbReference type="AlphaFoldDB" id="A0A261Y7L2"/>
<dbReference type="OrthoDB" id="5423599at2759"/>
<dbReference type="SMART" id="SM00863">
    <property type="entry name" value="tRNA_SAD"/>
    <property type="match status" value="1"/>
</dbReference>
<dbReference type="FunFam" id="3.40.50.800:FF:000003">
    <property type="entry name" value="Threonine--tRNA ligase 2, cytoplasmic"/>
    <property type="match status" value="1"/>
</dbReference>
<dbReference type="Pfam" id="PF00587">
    <property type="entry name" value="tRNA-synt_2b"/>
    <property type="match status" value="1"/>
</dbReference>
<reference evidence="15 16" key="1">
    <citation type="journal article" date="2017" name="Mycologia">
        <title>Bifiguratus adelaidae, gen. et sp. nov., a new member of Mucoromycotina in endophytic and soil-dwelling habitats.</title>
        <authorList>
            <person name="Torres-Cruz T.J."/>
            <person name="Billingsley Tobias T.L."/>
            <person name="Almatruk M."/>
            <person name="Hesse C."/>
            <person name="Kuske C.R."/>
            <person name="Desiro A."/>
            <person name="Benucci G.M."/>
            <person name="Bonito G."/>
            <person name="Stajich J.E."/>
            <person name="Dunlap C."/>
            <person name="Arnold A.E."/>
            <person name="Porras-Alfaro A."/>
        </authorList>
    </citation>
    <scope>NUCLEOTIDE SEQUENCE [LARGE SCALE GENOMIC DNA]</scope>
    <source>
        <strain evidence="15 16">AZ0501</strain>
    </source>
</reference>
<dbReference type="Gene3D" id="3.30.980.10">
    <property type="entry name" value="Threonyl-trna Synthetase, Chain A, domain 2"/>
    <property type="match status" value="1"/>
</dbReference>
<evidence type="ECO:0000256" key="11">
    <source>
        <dbReference type="ARBA" id="ARBA00049515"/>
    </source>
</evidence>
<dbReference type="FunFam" id="3.30.980.10:FF:000005">
    <property type="entry name" value="Threonyl-tRNA synthetase, mitochondrial"/>
    <property type="match status" value="1"/>
</dbReference>
<dbReference type="Pfam" id="PF07973">
    <property type="entry name" value="tRNA_SAD"/>
    <property type="match status" value="1"/>
</dbReference>
<dbReference type="InterPro" id="IPR018163">
    <property type="entry name" value="Thr/Ala-tRNA-synth_IIc_edit"/>
</dbReference>
<dbReference type="InterPro" id="IPR036621">
    <property type="entry name" value="Anticodon-bd_dom_sf"/>
</dbReference>
<comment type="caution">
    <text evidence="15">The sequence shown here is derived from an EMBL/GenBank/DDBJ whole genome shotgun (WGS) entry which is preliminary data.</text>
</comment>
<evidence type="ECO:0000256" key="8">
    <source>
        <dbReference type="ARBA" id="ARBA00022917"/>
    </source>
</evidence>
<sequence length="719" mass="82338">MEKVQDVTQKIEEMVVGKEAKKVDKKAKKVKASESAYPLEVSPPPQYIQHRINMFDSLLARQQEALKNKPREEITVTLPDGNTKVGIAYETTPLDIALGIAKSLAEKTVISKVDGELWDLTRPLEKSCKLELLDFESDDGKKVFWHSSAHILGEACERHYGCHLCIGPPIEDGFYYEMGIPDRVVQPTDWPALETIAKSAIKDKQPFVRLEVSKADLLEMFKHNKYKVHIINDKIPDGTSTTVYRCGPLIDLCRGPHVPHTGRIKAFAVMKASASYFLGDAKNDSLQRVYGVSFPDSKQMTEHKKFLEEAAKYDHRKLGKEQELFFFHELSPGSAFMLPHGARIYNKLIEMIRDEYRVRGFSEVYSPNMYNTKLWEVSGHLQNYKENMFCLDVDKEEFALKPMNCPGHCLMFGHTERSYRDLPIRLADFGVLHRNEASGALSGLTRVRRFQQDDAHIFCRQDQIEEEISNCFEFMKHIYGIFGYKFHMKLSTRPEKYIGSLEVWNDAEDRLKRGLEKFGVDWWIDEGDGAFYGPKIDVTIEDALHRKHQCATIQLDYNLPERFDLTYRTGENTSEEAKSRPVIIHRAILGSVERQMGILIEHFKGKWPFWLSPRQVMVVPVTQAFFGYAQEVADAILQENMYVDVDLSDNTLNKKIRNAEIAQYNFVLVVGGEEQSTRSVNVRCRDDVGTKAKTDTVPLAEAVQRLVNLANSKSNESRI</sequence>
<dbReference type="Gene3D" id="3.30.930.10">
    <property type="entry name" value="Bira Bifunctional Protein, Domain 2"/>
    <property type="match status" value="1"/>
</dbReference>
<evidence type="ECO:0000256" key="2">
    <source>
        <dbReference type="ARBA" id="ARBA00008226"/>
    </source>
</evidence>
<dbReference type="GO" id="GO:0004829">
    <property type="term" value="F:threonine-tRNA ligase activity"/>
    <property type="evidence" value="ECO:0007669"/>
    <property type="project" value="UniProtKB-EC"/>
</dbReference>
<dbReference type="GO" id="GO:0005524">
    <property type="term" value="F:ATP binding"/>
    <property type="evidence" value="ECO:0007669"/>
    <property type="project" value="UniProtKB-KW"/>
</dbReference>
<dbReference type="InterPro" id="IPR012947">
    <property type="entry name" value="tRNA_SAD"/>
</dbReference>
<evidence type="ECO:0000256" key="10">
    <source>
        <dbReference type="ARBA" id="ARBA00031900"/>
    </source>
</evidence>
<comment type="catalytic activity">
    <reaction evidence="11">
        <text>tRNA(Thr) + L-threonine + ATP = L-threonyl-tRNA(Thr) + AMP + diphosphate + H(+)</text>
        <dbReference type="Rhea" id="RHEA:24624"/>
        <dbReference type="Rhea" id="RHEA-COMP:9670"/>
        <dbReference type="Rhea" id="RHEA-COMP:9704"/>
        <dbReference type="ChEBI" id="CHEBI:15378"/>
        <dbReference type="ChEBI" id="CHEBI:30616"/>
        <dbReference type="ChEBI" id="CHEBI:33019"/>
        <dbReference type="ChEBI" id="CHEBI:57926"/>
        <dbReference type="ChEBI" id="CHEBI:78442"/>
        <dbReference type="ChEBI" id="CHEBI:78534"/>
        <dbReference type="ChEBI" id="CHEBI:456215"/>
        <dbReference type="EC" id="6.1.1.3"/>
    </reaction>
</comment>
<dbReference type="EMBL" id="MVBO01000002">
    <property type="protein sequence ID" value="OZJ06630.1"/>
    <property type="molecule type" value="Genomic_DNA"/>
</dbReference>
<evidence type="ECO:0000256" key="6">
    <source>
        <dbReference type="ARBA" id="ARBA00022741"/>
    </source>
</evidence>
<keyword evidence="8" id="KW-0648">Protein biosynthesis</keyword>
<evidence type="ECO:0000256" key="3">
    <source>
        <dbReference type="ARBA" id="ARBA00013163"/>
    </source>
</evidence>
<dbReference type="GO" id="GO:0005739">
    <property type="term" value="C:mitochondrion"/>
    <property type="evidence" value="ECO:0007669"/>
    <property type="project" value="TreeGrafter"/>
</dbReference>
<dbReference type="InterPro" id="IPR045864">
    <property type="entry name" value="aa-tRNA-synth_II/BPL/LPL"/>
</dbReference>
<organism evidence="15 16">
    <name type="scientific">Bifiguratus adelaidae</name>
    <dbReference type="NCBI Taxonomy" id="1938954"/>
    <lineage>
        <taxon>Eukaryota</taxon>
        <taxon>Fungi</taxon>
        <taxon>Fungi incertae sedis</taxon>
        <taxon>Mucoromycota</taxon>
        <taxon>Mucoromycotina</taxon>
        <taxon>Endogonomycetes</taxon>
        <taxon>Endogonales</taxon>
        <taxon>Endogonales incertae sedis</taxon>
        <taxon>Bifiguratus</taxon>
    </lineage>
</organism>
<dbReference type="Pfam" id="PF02824">
    <property type="entry name" value="TGS"/>
    <property type="match status" value="1"/>
</dbReference>
<dbReference type="InterPro" id="IPR006195">
    <property type="entry name" value="aa-tRNA-synth_II"/>
</dbReference>
<dbReference type="PRINTS" id="PR01047">
    <property type="entry name" value="TRNASYNTHTHR"/>
</dbReference>
<evidence type="ECO:0000256" key="5">
    <source>
        <dbReference type="ARBA" id="ARBA00022598"/>
    </source>
</evidence>
<dbReference type="InterPro" id="IPR012675">
    <property type="entry name" value="Beta-grasp_dom_sf"/>
</dbReference>
<keyword evidence="7" id="KW-0067">ATP-binding</keyword>
<dbReference type="SUPFAM" id="SSF55186">
    <property type="entry name" value="ThrRS/AlaRS common domain"/>
    <property type="match status" value="1"/>
</dbReference>
<evidence type="ECO:0000259" key="14">
    <source>
        <dbReference type="PROSITE" id="PS51880"/>
    </source>
</evidence>
<dbReference type="CDD" id="cd00860">
    <property type="entry name" value="ThrRS_anticodon"/>
    <property type="match status" value="1"/>
</dbReference>
<dbReference type="CDD" id="cd01667">
    <property type="entry name" value="TGS_ThrRS"/>
    <property type="match status" value="1"/>
</dbReference>
<gene>
    <name evidence="15" type="ORF">BZG36_00296</name>
</gene>
<keyword evidence="4" id="KW-0963">Cytoplasm</keyword>
<dbReference type="InterPro" id="IPR002320">
    <property type="entry name" value="Thr-tRNA-ligase_IIa"/>
</dbReference>
<keyword evidence="5 15" id="KW-0436">Ligase</keyword>
<comment type="subcellular location">
    <subcellularLocation>
        <location evidence="1">Cytoplasm</location>
    </subcellularLocation>
</comment>
<dbReference type="FunFam" id="3.10.20.30:FF:000006">
    <property type="entry name" value="Threonine--tRNA ligase, cytoplasmic"/>
    <property type="match status" value="1"/>
</dbReference>
<dbReference type="InterPro" id="IPR002314">
    <property type="entry name" value="aa-tRNA-synt_IIb"/>
</dbReference>
<dbReference type="EC" id="6.1.1.3" evidence="3"/>
<dbReference type="PROSITE" id="PS51880">
    <property type="entry name" value="TGS"/>
    <property type="match status" value="1"/>
</dbReference>
<evidence type="ECO:0000256" key="7">
    <source>
        <dbReference type="ARBA" id="ARBA00022840"/>
    </source>
</evidence>
<evidence type="ECO:0000256" key="9">
    <source>
        <dbReference type="ARBA" id="ARBA00023146"/>
    </source>
</evidence>
<accession>A0A261Y7L2</accession>
<keyword evidence="6" id="KW-0547">Nucleotide-binding</keyword>
<dbReference type="PROSITE" id="PS50862">
    <property type="entry name" value="AA_TRNA_LIGASE_II"/>
    <property type="match status" value="1"/>
</dbReference>
<dbReference type="PANTHER" id="PTHR11451">
    <property type="entry name" value="THREONINE-TRNA LIGASE"/>
    <property type="match status" value="1"/>
</dbReference>
<name>A0A261Y7L2_9FUNG</name>
<feature type="domain" description="Aminoacyl-transfer RNA synthetases class-II family profile" evidence="13">
    <location>
        <begin position="339"/>
        <end position="608"/>
    </location>
</feature>
<evidence type="ECO:0000313" key="16">
    <source>
        <dbReference type="Proteomes" id="UP000242875"/>
    </source>
</evidence>
<dbReference type="InterPro" id="IPR033728">
    <property type="entry name" value="ThrRS_core"/>
</dbReference>
<evidence type="ECO:0000259" key="13">
    <source>
        <dbReference type="PROSITE" id="PS50862"/>
    </source>
</evidence>
<evidence type="ECO:0000256" key="12">
    <source>
        <dbReference type="ARBA" id="ARBA00072369"/>
    </source>
</evidence>
<dbReference type="GO" id="GO:0006435">
    <property type="term" value="P:threonyl-tRNA aminoacylation"/>
    <property type="evidence" value="ECO:0007669"/>
    <property type="project" value="InterPro"/>
</dbReference>
<dbReference type="InterPro" id="IPR004154">
    <property type="entry name" value="Anticodon-bd"/>
</dbReference>
<dbReference type="Pfam" id="PF03129">
    <property type="entry name" value="HGTP_anticodon"/>
    <property type="match status" value="1"/>
</dbReference>
<evidence type="ECO:0000256" key="4">
    <source>
        <dbReference type="ARBA" id="ARBA00022490"/>
    </source>
</evidence>
<dbReference type="Proteomes" id="UP000242875">
    <property type="component" value="Unassembled WGS sequence"/>
</dbReference>
<dbReference type="HAMAP" id="MF_00184">
    <property type="entry name" value="Thr_tRNA_synth"/>
    <property type="match status" value="1"/>
</dbReference>
<dbReference type="NCBIfam" id="TIGR00418">
    <property type="entry name" value="thrS"/>
    <property type="match status" value="1"/>
</dbReference>
<dbReference type="InterPro" id="IPR047246">
    <property type="entry name" value="ThrRS_anticodon"/>
</dbReference>
<evidence type="ECO:0000256" key="1">
    <source>
        <dbReference type="ARBA" id="ARBA00004496"/>
    </source>
</evidence>
<protein>
    <recommendedName>
        <fullName evidence="12">Probable threonine--tRNA ligase, cytoplasmic</fullName>
        <ecNumber evidence="3">6.1.1.3</ecNumber>
    </recommendedName>
    <alternativeName>
        <fullName evidence="10">Threonyl-tRNA synthetase</fullName>
    </alternativeName>
</protein>
<keyword evidence="16" id="KW-1185">Reference proteome</keyword>
<dbReference type="SUPFAM" id="SSF52954">
    <property type="entry name" value="Class II aaRS ABD-related"/>
    <property type="match status" value="1"/>
</dbReference>
<dbReference type="SUPFAM" id="SSF81271">
    <property type="entry name" value="TGS-like"/>
    <property type="match status" value="1"/>
</dbReference>
<dbReference type="Gene3D" id="3.40.50.800">
    <property type="entry name" value="Anticodon-binding domain"/>
    <property type="match status" value="1"/>
</dbReference>
<keyword evidence="9" id="KW-0030">Aminoacyl-tRNA synthetase</keyword>